<evidence type="ECO:0000313" key="2">
    <source>
        <dbReference type="Proteomes" id="UP001195483"/>
    </source>
</evidence>
<proteinExistence type="predicted"/>
<reference evidence="1" key="2">
    <citation type="journal article" date="2021" name="Genome Biol. Evol.">
        <title>Developing a high-quality reference genome for a parasitic bivalve with doubly uniparental inheritance (Bivalvia: Unionida).</title>
        <authorList>
            <person name="Smith C.H."/>
        </authorList>
    </citation>
    <scope>NUCLEOTIDE SEQUENCE</scope>
    <source>
        <strain evidence="1">CHS0354</strain>
        <tissue evidence="1">Mantle</tissue>
    </source>
</reference>
<gene>
    <name evidence="1" type="ORF">CHS0354_014777</name>
</gene>
<dbReference type="Proteomes" id="UP001195483">
    <property type="component" value="Unassembled WGS sequence"/>
</dbReference>
<organism evidence="1 2">
    <name type="scientific">Potamilus streckersoni</name>
    <dbReference type="NCBI Taxonomy" id="2493646"/>
    <lineage>
        <taxon>Eukaryota</taxon>
        <taxon>Metazoa</taxon>
        <taxon>Spiralia</taxon>
        <taxon>Lophotrochozoa</taxon>
        <taxon>Mollusca</taxon>
        <taxon>Bivalvia</taxon>
        <taxon>Autobranchia</taxon>
        <taxon>Heteroconchia</taxon>
        <taxon>Palaeoheterodonta</taxon>
        <taxon>Unionida</taxon>
        <taxon>Unionoidea</taxon>
        <taxon>Unionidae</taxon>
        <taxon>Ambleminae</taxon>
        <taxon>Lampsilini</taxon>
        <taxon>Potamilus</taxon>
    </lineage>
</organism>
<keyword evidence="2" id="KW-1185">Reference proteome</keyword>
<reference evidence="1" key="1">
    <citation type="journal article" date="2021" name="Genome Biol. Evol.">
        <title>A High-Quality Reference Genome for a Parasitic Bivalve with Doubly Uniparental Inheritance (Bivalvia: Unionida).</title>
        <authorList>
            <person name="Smith C.H."/>
        </authorList>
    </citation>
    <scope>NUCLEOTIDE SEQUENCE</scope>
    <source>
        <strain evidence="1">CHS0354</strain>
    </source>
</reference>
<sequence length="102" mass="11764">MSGPLLASYWKDSRIVYYLSSCHQPVGDQTTVQQNKDGTNTQLPCTPTVTDYAKYIGGVDRLDQRTRLKKEKKTMRWYCWIEIKQRVCIVQRLCFGGYSCGS</sequence>
<reference evidence="1" key="3">
    <citation type="submission" date="2023-05" db="EMBL/GenBank/DDBJ databases">
        <authorList>
            <person name="Smith C.H."/>
        </authorList>
    </citation>
    <scope>NUCLEOTIDE SEQUENCE</scope>
    <source>
        <strain evidence="1">CHS0354</strain>
        <tissue evidence="1">Mantle</tissue>
    </source>
</reference>
<accession>A0AAE0S7F0</accession>
<dbReference type="PANTHER" id="PTHR46599:SF3">
    <property type="entry name" value="PIGGYBAC TRANSPOSABLE ELEMENT-DERIVED PROTEIN 4"/>
    <property type="match status" value="1"/>
</dbReference>
<evidence type="ECO:0008006" key="3">
    <source>
        <dbReference type="Google" id="ProtNLM"/>
    </source>
</evidence>
<comment type="caution">
    <text evidence="1">The sequence shown here is derived from an EMBL/GenBank/DDBJ whole genome shotgun (WGS) entry which is preliminary data.</text>
</comment>
<evidence type="ECO:0000313" key="1">
    <source>
        <dbReference type="EMBL" id="KAK3586746.1"/>
    </source>
</evidence>
<name>A0AAE0S7F0_9BIVA</name>
<dbReference type="AlphaFoldDB" id="A0AAE0S7F0"/>
<dbReference type="PANTHER" id="PTHR46599">
    <property type="entry name" value="PIGGYBAC TRANSPOSABLE ELEMENT-DERIVED PROTEIN 4"/>
    <property type="match status" value="1"/>
</dbReference>
<dbReference type="EMBL" id="JAEAOA010000903">
    <property type="protein sequence ID" value="KAK3586746.1"/>
    <property type="molecule type" value="Genomic_DNA"/>
</dbReference>
<protein>
    <recommendedName>
        <fullName evidence="3">PiggyBac transposable element-derived protein domain-containing protein</fullName>
    </recommendedName>
</protein>